<evidence type="ECO:0000313" key="8">
    <source>
        <dbReference type="Proteomes" id="UP000295221"/>
    </source>
</evidence>
<dbReference type="Pfam" id="PF05154">
    <property type="entry name" value="TM2"/>
    <property type="match status" value="1"/>
</dbReference>
<keyword evidence="3 5" id="KW-1133">Transmembrane helix</keyword>
<keyword evidence="8" id="KW-1185">Reference proteome</keyword>
<feature type="transmembrane region" description="Helical" evidence="5">
    <location>
        <begin position="47"/>
        <end position="67"/>
    </location>
</feature>
<dbReference type="InterPro" id="IPR007829">
    <property type="entry name" value="TM2"/>
</dbReference>
<evidence type="ECO:0000313" key="7">
    <source>
        <dbReference type="EMBL" id="TCO09733.1"/>
    </source>
</evidence>
<dbReference type="Proteomes" id="UP000295221">
    <property type="component" value="Unassembled WGS sequence"/>
</dbReference>
<feature type="transmembrane region" description="Helical" evidence="5">
    <location>
        <begin position="73"/>
        <end position="93"/>
    </location>
</feature>
<evidence type="ECO:0000256" key="5">
    <source>
        <dbReference type="SAM" id="Phobius"/>
    </source>
</evidence>
<name>A0A4R2GLD3_9BACT</name>
<keyword evidence="4 5" id="KW-0472">Membrane</keyword>
<evidence type="ECO:0000256" key="1">
    <source>
        <dbReference type="ARBA" id="ARBA00004141"/>
    </source>
</evidence>
<dbReference type="RefSeq" id="WP_132432487.1">
    <property type="nucleotide sequence ID" value="NZ_SLWK01000002.1"/>
</dbReference>
<feature type="domain" description="TM2" evidence="6">
    <location>
        <begin position="53"/>
        <end position="92"/>
    </location>
</feature>
<evidence type="ECO:0000256" key="3">
    <source>
        <dbReference type="ARBA" id="ARBA00022989"/>
    </source>
</evidence>
<evidence type="ECO:0000259" key="6">
    <source>
        <dbReference type="Pfam" id="PF05154"/>
    </source>
</evidence>
<dbReference type="AlphaFoldDB" id="A0A4R2GLD3"/>
<proteinExistence type="predicted"/>
<comment type="caution">
    <text evidence="7">The sequence shown here is derived from an EMBL/GenBank/DDBJ whole genome shotgun (WGS) entry which is preliminary data.</text>
</comment>
<keyword evidence="2 5" id="KW-0812">Transmembrane</keyword>
<sequence>MQKIFNYLPEAELEEAQFLNSLLKDKPDEEFRNILYIYRSRRRDPQIILLTTLIGFLGFAGIQRFLINQIGMGVLYFFTMGFCFIGTIVDLINHKSLATEYNRKVAFQVMALFENQ</sequence>
<evidence type="ECO:0000256" key="2">
    <source>
        <dbReference type="ARBA" id="ARBA00022692"/>
    </source>
</evidence>
<gene>
    <name evidence="7" type="ORF">EV194_102159</name>
</gene>
<evidence type="ECO:0000256" key="4">
    <source>
        <dbReference type="ARBA" id="ARBA00023136"/>
    </source>
</evidence>
<accession>A0A4R2GLD3</accession>
<protein>
    <submittedName>
        <fullName evidence="7">TM2 domain-containing protein</fullName>
    </submittedName>
</protein>
<organism evidence="7 8">
    <name type="scientific">Natronoflexus pectinivorans</name>
    <dbReference type="NCBI Taxonomy" id="682526"/>
    <lineage>
        <taxon>Bacteria</taxon>
        <taxon>Pseudomonadati</taxon>
        <taxon>Bacteroidota</taxon>
        <taxon>Bacteroidia</taxon>
        <taxon>Marinilabiliales</taxon>
        <taxon>Marinilabiliaceae</taxon>
        <taxon>Natronoflexus</taxon>
    </lineage>
</organism>
<dbReference type="EMBL" id="SLWK01000002">
    <property type="protein sequence ID" value="TCO09733.1"/>
    <property type="molecule type" value="Genomic_DNA"/>
</dbReference>
<reference evidence="7 8" key="1">
    <citation type="submission" date="2019-03" db="EMBL/GenBank/DDBJ databases">
        <title>Genomic Encyclopedia of Type Strains, Phase IV (KMG-IV): sequencing the most valuable type-strain genomes for metagenomic binning, comparative biology and taxonomic classification.</title>
        <authorList>
            <person name="Goeker M."/>
        </authorList>
    </citation>
    <scope>NUCLEOTIDE SEQUENCE [LARGE SCALE GENOMIC DNA]</scope>
    <source>
        <strain evidence="7 8">DSM 24179</strain>
    </source>
</reference>
<dbReference type="OrthoDB" id="9816361at2"/>
<dbReference type="GO" id="GO:0016020">
    <property type="term" value="C:membrane"/>
    <property type="evidence" value="ECO:0007669"/>
    <property type="project" value="UniProtKB-SubCell"/>
</dbReference>
<comment type="subcellular location">
    <subcellularLocation>
        <location evidence="1">Membrane</location>
        <topology evidence="1">Multi-pass membrane protein</topology>
    </subcellularLocation>
</comment>